<gene>
    <name evidence="5" type="ORF">Y958_26660</name>
</gene>
<keyword evidence="2" id="KW-0548">Nucleotidyltransferase</keyword>
<dbReference type="PANTHER" id="PTHR43584:SF8">
    <property type="entry name" value="N-ACETYLMURAMATE ALPHA-1-PHOSPHATE URIDYLYLTRANSFERASE"/>
    <property type="match status" value="1"/>
</dbReference>
<dbReference type="Proteomes" id="UP000197153">
    <property type="component" value="Chromosome 3"/>
</dbReference>
<dbReference type="PANTHER" id="PTHR43584">
    <property type="entry name" value="NUCLEOTIDYL TRANSFERASE"/>
    <property type="match status" value="1"/>
</dbReference>
<evidence type="ECO:0000256" key="2">
    <source>
        <dbReference type="ARBA" id="ARBA00022695"/>
    </source>
</evidence>
<name>A0A248K0Y7_9PROT</name>
<dbReference type="Gene3D" id="3.90.550.10">
    <property type="entry name" value="Spore Coat Polysaccharide Biosynthesis Protein SpsA, Chain A"/>
    <property type="match status" value="1"/>
</dbReference>
<dbReference type="EMBL" id="CP022112">
    <property type="protein sequence ID" value="ASG24459.1"/>
    <property type="molecule type" value="Genomic_DNA"/>
</dbReference>
<dbReference type="AlphaFoldDB" id="A0A248K0Y7"/>
<evidence type="ECO:0000256" key="3">
    <source>
        <dbReference type="ARBA" id="ARBA00022842"/>
    </source>
</evidence>
<dbReference type="Pfam" id="PF12804">
    <property type="entry name" value="NTP_transf_3"/>
    <property type="match status" value="1"/>
</dbReference>
<evidence type="ECO:0000313" key="6">
    <source>
        <dbReference type="Proteomes" id="UP000197153"/>
    </source>
</evidence>
<keyword evidence="6" id="KW-1185">Reference proteome</keyword>
<feature type="domain" description="MobA-like NTP transferase" evidence="4">
    <location>
        <begin position="3"/>
        <end position="131"/>
    </location>
</feature>
<dbReference type="KEGG" id="nao:Y958_26660"/>
<proteinExistence type="predicted"/>
<dbReference type="GO" id="GO:0016779">
    <property type="term" value="F:nucleotidyltransferase activity"/>
    <property type="evidence" value="ECO:0007669"/>
    <property type="project" value="UniProtKB-KW"/>
</dbReference>
<keyword evidence="3" id="KW-0460">Magnesium</keyword>
<dbReference type="InterPro" id="IPR029044">
    <property type="entry name" value="Nucleotide-diphossugar_trans"/>
</dbReference>
<evidence type="ECO:0000313" key="5">
    <source>
        <dbReference type="EMBL" id="ASG24459.1"/>
    </source>
</evidence>
<organism evidence="5 6">
    <name type="scientific">Nitrospirillum viridazoti CBAmc</name>
    <dbReference type="NCBI Taxonomy" id="1441467"/>
    <lineage>
        <taxon>Bacteria</taxon>
        <taxon>Pseudomonadati</taxon>
        <taxon>Pseudomonadota</taxon>
        <taxon>Alphaproteobacteria</taxon>
        <taxon>Rhodospirillales</taxon>
        <taxon>Azospirillaceae</taxon>
        <taxon>Nitrospirillum</taxon>
        <taxon>Nitrospirillum viridazoti</taxon>
    </lineage>
</organism>
<reference evidence="5 6" key="1">
    <citation type="submission" date="2017-06" db="EMBL/GenBank/DDBJ databases">
        <title>Complete genome sequence of Nitrospirillum amazonense strain CBAmC, an endophytic nitrogen-fixing and plant growth-promoting bacterium, isolated from sugarcane.</title>
        <authorList>
            <person name="Schwab S."/>
            <person name="dos Santos Teixeira K.R."/>
            <person name="Simoes Araujo J.L."/>
            <person name="Soares Vidal M."/>
            <person name="Borges de Freitas H.R."/>
            <person name="Rivello Crivelaro A.L."/>
            <person name="Bueno de Camargo Nunes A."/>
            <person name="dos Santos C.M."/>
            <person name="Palmeira da Silva Rosa D."/>
            <person name="da Silva Padilha D."/>
            <person name="da Silva E."/>
            <person name="Araujo Terra L."/>
            <person name="Soares Mendes V."/>
            <person name="Farinelli L."/>
            <person name="Magalhaes Cruz L."/>
            <person name="Baldani J.I."/>
        </authorList>
    </citation>
    <scope>NUCLEOTIDE SEQUENCE [LARGE SCALE GENOMIC DNA]</scope>
    <source>
        <strain evidence="5 6">CBAmC</strain>
    </source>
</reference>
<dbReference type="InterPro" id="IPR050065">
    <property type="entry name" value="GlmU-like"/>
</dbReference>
<protein>
    <submittedName>
        <fullName evidence="5">Nucleotidyltransferase</fullName>
    </submittedName>
</protein>
<dbReference type="SUPFAM" id="SSF53448">
    <property type="entry name" value="Nucleotide-diphospho-sugar transferases"/>
    <property type="match status" value="1"/>
</dbReference>
<evidence type="ECO:0000259" key="4">
    <source>
        <dbReference type="Pfam" id="PF12804"/>
    </source>
</evidence>
<evidence type="ECO:0000256" key="1">
    <source>
        <dbReference type="ARBA" id="ARBA00022679"/>
    </source>
</evidence>
<sequence length="238" mass="25857">MKCLIVAAGQGTRLRERGLLKPLIPIKGSPLIERVMERGRAAGVTEFVVVSGYRGEDLRAAVDVLAARVGVAVSHVVNDEWERANGVSVHKAKALLAEPFLLTMCDHLVDPGIFQGLMALRPEPDSVTLAVDFNIERPLNDPEDVTRVKCVDGRIVHIGKVIRDFNAFDTGVFLCTPGMFAALEESQAKGDDSISGAMNVLAGWKKACVHDIGDRFWIDVDDPVAFEKAEKLLDAGQL</sequence>
<accession>A0A248K0Y7</accession>
<dbReference type="InterPro" id="IPR025877">
    <property type="entry name" value="MobA-like_NTP_Trfase"/>
</dbReference>
<keyword evidence="1 5" id="KW-0808">Transferase</keyword>
<dbReference type="RefSeq" id="WP_088874888.1">
    <property type="nucleotide sequence ID" value="NZ_CP022112.1"/>
</dbReference>